<evidence type="ECO:0000256" key="1">
    <source>
        <dbReference type="ARBA" id="ARBA00005775"/>
    </source>
</evidence>
<dbReference type="EMBL" id="CAUYUJ010006907">
    <property type="protein sequence ID" value="CAK0819015.1"/>
    <property type="molecule type" value="Genomic_DNA"/>
</dbReference>
<dbReference type="SUPFAM" id="SSF48371">
    <property type="entry name" value="ARM repeat"/>
    <property type="match status" value="1"/>
</dbReference>
<proteinExistence type="inferred from homology"/>
<organism evidence="6 7">
    <name type="scientific">Prorocentrum cordatum</name>
    <dbReference type="NCBI Taxonomy" id="2364126"/>
    <lineage>
        <taxon>Eukaryota</taxon>
        <taxon>Sar</taxon>
        <taxon>Alveolata</taxon>
        <taxon>Dinophyceae</taxon>
        <taxon>Prorocentrales</taxon>
        <taxon>Prorocentraceae</taxon>
        <taxon>Prorocentrum</taxon>
    </lineage>
</organism>
<dbReference type="InterPro" id="IPR003890">
    <property type="entry name" value="MIF4G-like_typ-3"/>
</dbReference>
<evidence type="ECO:0000256" key="2">
    <source>
        <dbReference type="ARBA" id="ARBA00022540"/>
    </source>
</evidence>
<evidence type="ECO:0000313" key="6">
    <source>
        <dbReference type="EMBL" id="CAK0819015.1"/>
    </source>
</evidence>
<feature type="compositionally biased region" description="Pro residues" evidence="4">
    <location>
        <begin position="161"/>
        <end position="173"/>
    </location>
</feature>
<accession>A0ABN9RK69</accession>
<comment type="caution">
    <text evidence="6">The sequence shown here is derived from an EMBL/GenBank/DDBJ whole genome shotgun (WGS) entry which is preliminary data.</text>
</comment>
<feature type="non-terminal residue" evidence="6">
    <location>
        <position position="1"/>
    </location>
</feature>
<name>A0ABN9RK69_9DINO</name>
<feature type="non-terminal residue" evidence="6">
    <location>
        <position position="191"/>
    </location>
</feature>
<sequence length="191" mass="21320">REVLEPPPGSFLEPPPGTFVRHATQEACRATVSLPLASDLSWRRTASAPLPRTAVPVPADELRGRVQSLLNKVCPENIAQIVTKLSSVQVSSCEQLETIIELIFKKALAEPHYCETYADLVFGLKAVFPEFPGPSGGKPLTFKSAVLNICQGEFEALLLEPEPPNKAPSPRPPRPGRRRRRRRRRLRRCRR</sequence>
<gene>
    <name evidence="6" type="ORF">PCOR1329_LOCUS21113</name>
</gene>
<keyword evidence="3" id="KW-0648">Protein biosynthesis</keyword>
<evidence type="ECO:0000259" key="5">
    <source>
        <dbReference type="Pfam" id="PF02854"/>
    </source>
</evidence>
<keyword evidence="2" id="KW-0396">Initiation factor</keyword>
<evidence type="ECO:0000256" key="4">
    <source>
        <dbReference type="SAM" id="MobiDB-lite"/>
    </source>
</evidence>
<dbReference type="Gene3D" id="1.25.40.180">
    <property type="match status" value="1"/>
</dbReference>
<keyword evidence="7" id="KW-1185">Reference proteome</keyword>
<protein>
    <recommendedName>
        <fullName evidence="5">MIF4G domain-containing protein</fullName>
    </recommendedName>
</protein>
<dbReference type="Proteomes" id="UP001189429">
    <property type="component" value="Unassembled WGS sequence"/>
</dbReference>
<dbReference type="InterPro" id="IPR016024">
    <property type="entry name" value="ARM-type_fold"/>
</dbReference>
<feature type="domain" description="MIF4G" evidence="5">
    <location>
        <begin position="65"/>
        <end position="156"/>
    </location>
</feature>
<dbReference type="PANTHER" id="PTHR23253:SF9">
    <property type="entry name" value="EUKARYOTIC TRANSLATION INITIATION FACTOR 4 GAMMA 2"/>
    <property type="match status" value="1"/>
</dbReference>
<evidence type="ECO:0000313" key="7">
    <source>
        <dbReference type="Proteomes" id="UP001189429"/>
    </source>
</evidence>
<reference evidence="6" key="1">
    <citation type="submission" date="2023-10" db="EMBL/GenBank/DDBJ databases">
        <authorList>
            <person name="Chen Y."/>
            <person name="Shah S."/>
            <person name="Dougan E. K."/>
            <person name="Thang M."/>
            <person name="Chan C."/>
        </authorList>
    </citation>
    <scope>NUCLEOTIDE SEQUENCE [LARGE SCALE GENOMIC DNA]</scope>
</reference>
<dbReference type="PANTHER" id="PTHR23253">
    <property type="entry name" value="EUKARYOTIC TRANSLATION INITIATION FACTOR 4 GAMMA"/>
    <property type="match status" value="1"/>
</dbReference>
<comment type="similarity">
    <text evidence="1">Belongs to the eukaryotic initiation factor 4G family.</text>
</comment>
<feature type="region of interest" description="Disordered" evidence="4">
    <location>
        <begin position="160"/>
        <end position="191"/>
    </location>
</feature>
<evidence type="ECO:0000256" key="3">
    <source>
        <dbReference type="ARBA" id="ARBA00022917"/>
    </source>
</evidence>
<dbReference type="Pfam" id="PF02854">
    <property type="entry name" value="MIF4G"/>
    <property type="match status" value="1"/>
</dbReference>
<feature type="compositionally biased region" description="Basic residues" evidence="4">
    <location>
        <begin position="174"/>
        <end position="191"/>
    </location>
</feature>